<proteinExistence type="predicted"/>
<protein>
    <submittedName>
        <fullName evidence="1">15331_t:CDS:1</fullName>
    </submittedName>
</protein>
<organism evidence="1 2">
    <name type="scientific">Funneliformis mosseae</name>
    <name type="common">Endomycorrhizal fungus</name>
    <name type="synonym">Glomus mosseae</name>
    <dbReference type="NCBI Taxonomy" id="27381"/>
    <lineage>
        <taxon>Eukaryota</taxon>
        <taxon>Fungi</taxon>
        <taxon>Fungi incertae sedis</taxon>
        <taxon>Mucoromycota</taxon>
        <taxon>Glomeromycotina</taxon>
        <taxon>Glomeromycetes</taxon>
        <taxon>Glomerales</taxon>
        <taxon>Glomeraceae</taxon>
        <taxon>Funneliformis</taxon>
    </lineage>
</organism>
<sequence length="214" mass="24909">TILARDKEVIAVWLVPTPNGRMAYLSKNSAWLPNDIEYINKITTHLKKISKSASVISKNSKNSDFALIDDIFRYCSTKFKSRLEKLKKDIKMGQEKSHNYVISFIDYASISVSEIDTMKKSKIYSLCNKFYDKVKKDSEDSTFHPKFLGHIKKVGSYIGSVREIIACARKEKYKLLFSNIQVCRMPPIIIDDQPIFSWKRRWADDSDYKHFTDK</sequence>
<feature type="non-terminal residue" evidence="1">
    <location>
        <position position="214"/>
    </location>
</feature>
<dbReference type="AlphaFoldDB" id="A0A9N9NCG1"/>
<comment type="caution">
    <text evidence="1">The sequence shown here is derived from an EMBL/GenBank/DDBJ whole genome shotgun (WGS) entry which is preliminary data.</text>
</comment>
<evidence type="ECO:0000313" key="1">
    <source>
        <dbReference type="EMBL" id="CAG8722115.1"/>
    </source>
</evidence>
<evidence type="ECO:0000313" key="2">
    <source>
        <dbReference type="Proteomes" id="UP000789375"/>
    </source>
</evidence>
<name>A0A9N9NCG1_FUNMO</name>
<accession>A0A9N9NCG1</accession>
<reference evidence="1" key="1">
    <citation type="submission" date="2021-06" db="EMBL/GenBank/DDBJ databases">
        <authorList>
            <person name="Kallberg Y."/>
            <person name="Tangrot J."/>
            <person name="Rosling A."/>
        </authorList>
    </citation>
    <scope>NUCLEOTIDE SEQUENCE</scope>
    <source>
        <strain evidence="1">87-6 pot B 2015</strain>
    </source>
</reference>
<feature type="non-terminal residue" evidence="1">
    <location>
        <position position="1"/>
    </location>
</feature>
<dbReference type="Proteomes" id="UP000789375">
    <property type="component" value="Unassembled WGS sequence"/>
</dbReference>
<gene>
    <name evidence="1" type="ORF">FMOSSE_LOCUS15059</name>
</gene>
<dbReference type="EMBL" id="CAJVPP010013832">
    <property type="protein sequence ID" value="CAG8722115.1"/>
    <property type="molecule type" value="Genomic_DNA"/>
</dbReference>
<keyword evidence="2" id="KW-1185">Reference proteome</keyword>